<dbReference type="Pfam" id="PF13530">
    <property type="entry name" value="SCP2_2"/>
    <property type="match status" value="1"/>
</dbReference>
<dbReference type="AlphaFoldDB" id="A0A3E4LVI1"/>
<reference evidence="4 5" key="1">
    <citation type="submission" date="2018-08" db="EMBL/GenBank/DDBJ databases">
        <title>A genome reference for cultivated species of the human gut microbiota.</title>
        <authorList>
            <person name="Zou Y."/>
            <person name="Xue W."/>
            <person name="Luo G."/>
        </authorList>
    </citation>
    <scope>NUCLEOTIDE SEQUENCE [LARGE SCALE GENOMIC DNA]</scope>
    <source>
        <strain evidence="3 5">AM25-1LB</strain>
        <strain evidence="2 4">TF11-7</strain>
    </source>
</reference>
<gene>
    <name evidence="3" type="ORF">DW672_01610</name>
    <name evidence="2" type="ORF">DXD17_04220</name>
</gene>
<dbReference type="InterPro" id="IPR016181">
    <property type="entry name" value="Acyl_CoA_acyltransferase"/>
</dbReference>
<sequence length="401" mass="47129">MEIRKLESAEHGKTRFLWEKIFKEDSQTFVDYYYFIRTKENVIYVVEEDGAIRSMLQKNPYWMKLEDSVFDSEYIVGVATEKEYRSRGYMRQLLIAALEEENKKKHPFTFLMPAAEAIYSPYDFRYIYHQKQMELDSDVFFALKRDKKTGEKESRDRGRQERVTRDAELGDAERIAAFFEKNESPKWAVCTVRDSVYYQTKILEQQSESGGVRLIFEEKDLVGVFFYAREDILEILEPVILQEKEDAFLEAVEELRREKELVKILGCTEKMRELWENVHGVRTEEKPLIMARITHLPTFLSAMKVPEEEKVDCSFAVIDPLLQKNSGVWRMKSDWGEDKLCVSETEDSEGVFPIDALTQLLFGTVPIREIAERTDVMATERLVAELEKICKLNRVFLNEIV</sequence>
<dbReference type="Proteomes" id="UP000284902">
    <property type="component" value="Unassembled WGS sequence"/>
</dbReference>
<proteinExistence type="predicted"/>
<organism evidence="2 4">
    <name type="scientific">[Ruminococcus] lactaris</name>
    <dbReference type="NCBI Taxonomy" id="46228"/>
    <lineage>
        <taxon>Bacteria</taxon>
        <taxon>Bacillati</taxon>
        <taxon>Bacillota</taxon>
        <taxon>Clostridia</taxon>
        <taxon>Lachnospirales</taxon>
        <taxon>Lachnospiraceae</taxon>
        <taxon>Mediterraneibacter</taxon>
    </lineage>
</organism>
<dbReference type="PANTHER" id="PTHR37817">
    <property type="entry name" value="N-ACETYLTRANSFERASE EIS"/>
    <property type="match status" value="1"/>
</dbReference>
<protein>
    <submittedName>
        <fullName evidence="2">GNAT family N-acetyltransferase</fullName>
    </submittedName>
</protein>
<keyword evidence="2" id="KW-0808">Transferase</keyword>
<dbReference type="PROSITE" id="PS51186">
    <property type="entry name" value="GNAT"/>
    <property type="match status" value="1"/>
</dbReference>
<dbReference type="InterPro" id="IPR025559">
    <property type="entry name" value="Eis_dom"/>
</dbReference>
<dbReference type="SUPFAM" id="SSF55718">
    <property type="entry name" value="SCP-like"/>
    <property type="match status" value="1"/>
</dbReference>
<evidence type="ECO:0000313" key="3">
    <source>
        <dbReference type="EMBL" id="RHF62875.1"/>
    </source>
</evidence>
<dbReference type="InterPro" id="IPR000182">
    <property type="entry name" value="GNAT_dom"/>
</dbReference>
<dbReference type="Gene3D" id="3.40.630.30">
    <property type="match status" value="1"/>
</dbReference>
<name>A0A3E4LVI1_9FIRM</name>
<dbReference type="Pfam" id="PF13527">
    <property type="entry name" value="Acetyltransf_9"/>
    <property type="match status" value="1"/>
</dbReference>
<comment type="caution">
    <text evidence="2">The sequence shown here is derived from an EMBL/GenBank/DDBJ whole genome shotgun (WGS) entry which is preliminary data.</text>
</comment>
<accession>A0A3E4LVI1</accession>
<dbReference type="EMBL" id="QSQN01000008">
    <property type="protein sequence ID" value="RGK41468.1"/>
    <property type="molecule type" value="Genomic_DNA"/>
</dbReference>
<evidence type="ECO:0000313" key="2">
    <source>
        <dbReference type="EMBL" id="RGK41468.1"/>
    </source>
</evidence>
<evidence type="ECO:0000313" key="4">
    <source>
        <dbReference type="Proteomes" id="UP000260793"/>
    </source>
</evidence>
<dbReference type="InterPro" id="IPR051554">
    <property type="entry name" value="Acetyltransferase_Eis"/>
</dbReference>
<evidence type="ECO:0000259" key="1">
    <source>
        <dbReference type="PROSITE" id="PS51186"/>
    </source>
</evidence>
<dbReference type="Proteomes" id="UP000260793">
    <property type="component" value="Unassembled WGS sequence"/>
</dbReference>
<dbReference type="RefSeq" id="WP_117687826.1">
    <property type="nucleotide sequence ID" value="NZ_CATWTA010000026.1"/>
</dbReference>
<dbReference type="EMBL" id="QRHG01000003">
    <property type="protein sequence ID" value="RHF62875.1"/>
    <property type="molecule type" value="Genomic_DNA"/>
</dbReference>
<dbReference type="PANTHER" id="PTHR37817:SF1">
    <property type="entry name" value="N-ACETYLTRANSFERASE EIS"/>
    <property type="match status" value="1"/>
</dbReference>
<feature type="domain" description="N-acetyltransferase" evidence="1">
    <location>
        <begin position="1"/>
        <end position="138"/>
    </location>
</feature>
<evidence type="ECO:0000313" key="5">
    <source>
        <dbReference type="Proteomes" id="UP000284902"/>
    </source>
</evidence>
<dbReference type="GO" id="GO:0034069">
    <property type="term" value="F:aminoglycoside N-acetyltransferase activity"/>
    <property type="evidence" value="ECO:0007669"/>
    <property type="project" value="TreeGrafter"/>
</dbReference>
<dbReference type="GO" id="GO:0030649">
    <property type="term" value="P:aminoglycoside antibiotic catabolic process"/>
    <property type="evidence" value="ECO:0007669"/>
    <property type="project" value="TreeGrafter"/>
</dbReference>
<dbReference type="CDD" id="cd04301">
    <property type="entry name" value="NAT_SF"/>
    <property type="match status" value="1"/>
</dbReference>
<dbReference type="Gene3D" id="3.30.1050.10">
    <property type="entry name" value="SCP2 sterol-binding domain"/>
    <property type="match status" value="1"/>
</dbReference>
<dbReference type="InterPro" id="IPR036527">
    <property type="entry name" value="SCP2_sterol-bd_dom_sf"/>
</dbReference>
<dbReference type="SUPFAM" id="SSF55729">
    <property type="entry name" value="Acyl-CoA N-acyltransferases (Nat)"/>
    <property type="match status" value="1"/>
</dbReference>